<gene>
    <name evidence="1" type="primary">kce_1</name>
    <name evidence="1" type="ORF">TRIHO_04540</name>
</gene>
<proteinExistence type="predicted"/>
<dbReference type="PATRIC" id="fig|1768241.3.peg.460"/>
<keyword evidence="1" id="KW-0808">Transferase</keyword>
<keyword evidence="2" id="KW-1185">Reference proteome</keyword>
<dbReference type="OrthoDB" id="9805277at2"/>
<dbReference type="Proteomes" id="UP000068382">
    <property type="component" value="Unassembled WGS sequence"/>
</dbReference>
<dbReference type="EC" id="2.-.-.-" evidence="1"/>
<dbReference type="Pfam" id="PF05853">
    <property type="entry name" value="BKACE"/>
    <property type="match status" value="1"/>
</dbReference>
<comment type="caution">
    <text evidence="1">The sequence shown here is derived from an EMBL/GenBank/DDBJ whole genome shotgun (WGS) entry which is preliminary data.</text>
</comment>
<dbReference type="RefSeq" id="WP_068240050.1">
    <property type="nucleotide sequence ID" value="NZ_LPUY01000012.1"/>
</dbReference>
<reference evidence="1 2" key="1">
    <citation type="submission" date="2015-12" db="EMBL/GenBank/DDBJ databases">
        <title>Genome sequence of the marine Rhodobacteraceae strain O3.65, Candidatus Tritonibacter horizontis.</title>
        <authorList>
            <person name="Poehlein A."/>
            <person name="Giebel H.A."/>
            <person name="Voget S."/>
            <person name="Brinkhoff T."/>
        </authorList>
    </citation>
    <scope>NUCLEOTIDE SEQUENCE [LARGE SCALE GENOMIC DNA]</scope>
    <source>
        <strain evidence="1 2">O3.65</strain>
    </source>
</reference>
<organism evidence="1 2">
    <name type="scientific">Tritonibacter horizontis</name>
    <dbReference type="NCBI Taxonomy" id="1768241"/>
    <lineage>
        <taxon>Bacteria</taxon>
        <taxon>Pseudomonadati</taxon>
        <taxon>Pseudomonadota</taxon>
        <taxon>Alphaproteobacteria</taxon>
        <taxon>Rhodobacterales</taxon>
        <taxon>Paracoccaceae</taxon>
        <taxon>Tritonibacter</taxon>
    </lineage>
</organism>
<dbReference type="PANTHER" id="PTHR37418:SF1">
    <property type="entry name" value="3-KETO-5-AMINOHEXANOATE CLEAVAGE PROTEIN"/>
    <property type="match status" value="1"/>
</dbReference>
<dbReference type="EMBL" id="LPUY01000012">
    <property type="protein sequence ID" value="KUP94528.1"/>
    <property type="molecule type" value="Genomic_DNA"/>
</dbReference>
<dbReference type="InterPro" id="IPR013785">
    <property type="entry name" value="Aldolase_TIM"/>
</dbReference>
<dbReference type="Gene3D" id="3.20.20.70">
    <property type="entry name" value="Aldolase class I"/>
    <property type="match status" value="1"/>
</dbReference>
<evidence type="ECO:0000313" key="1">
    <source>
        <dbReference type="EMBL" id="KUP94528.1"/>
    </source>
</evidence>
<dbReference type="GO" id="GO:0043720">
    <property type="term" value="F:3-keto-5-aminohexanoate cleavage activity"/>
    <property type="evidence" value="ECO:0007669"/>
    <property type="project" value="InterPro"/>
</dbReference>
<sequence length="262" mass="28745">MTPLPRLMVAPNGARRSKSDHPALPVTDAELIETAKRCVAAGADGIHLHLRDAQGAHLLDVARYRDLLDQLETDVPDCYLQVTSEAAGRYDGDAQRTMVRRLKPRYVSVALREMVRRPEDWPAAHAFYDWAAASGVEIQHILYTPQEVQGFIIAIENGHIPGQHHLIQLVRGTYADGSLNAHALSQYLAELERGAGHTFDWMLCAFGADETASLVEAARFGGKARVGFENSFHNADGSVASDNAERVREVDAALRQLQLSGS</sequence>
<dbReference type="InterPro" id="IPR008567">
    <property type="entry name" value="BKACE"/>
</dbReference>
<dbReference type="AlphaFoldDB" id="A0A132C1N5"/>
<protein>
    <submittedName>
        <fullName evidence="1">3-keto-5-aminohexanoate cleavage enzyme</fullName>
        <ecNumber evidence="1">2.-.-.-</ecNumber>
    </submittedName>
</protein>
<dbReference type="PANTHER" id="PTHR37418">
    <property type="entry name" value="3-KETO-5-AMINOHEXANOATE CLEAVAGE ENZYME-RELATED"/>
    <property type="match status" value="1"/>
</dbReference>
<name>A0A132C1N5_9RHOB</name>
<accession>A0A132C1N5</accession>
<evidence type="ECO:0000313" key="2">
    <source>
        <dbReference type="Proteomes" id="UP000068382"/>
    </source>
</evidence>